<evidence type="ECO:0000313" key="2">
    <source>
        <dbReference type="Proteomes" id="UP001597119"/>
    </source>
</evidence>
<dbReference type="RefSeq" id="WP_247381018.1">
    <property type="nucleotide sequence ID" value="NZ_JALLGV010000009.1"/>
</dbReference>
<keyword evidence="2" id="KW-1185">Reference proteome</keyword>
<proteinExistence type="predicted"/>
<gene>
    <name evidence="1" type="ORF">ACFR9U_21105</name>
</gene>
<organism evidence="1 2">
    <name type="scientific">Halorientalis brevis</name>
    <dbReference type="NCBI Taxonomy" id="1126241"/>
    <lineage>
        <taxon>Archaea</taxon>
        <taxon>Methanobacteriati</taxon>
        <taxon>Methanobacteriota</taxon>
        <taxon>Stenosarchaea group</taxon>
        <taxon>Halobacteria</taxon>
        <taxon>Halobacteriales</taxon>
        <taxon>Haloarculaceae</taxon>
        <taxon>Halorientalis</taxon>
    </lineage>
</organism>
<comment type="caution">
    <text evidence="1">The sequence shown here is derived from an EMBL/GenBank/DDBJ whole genome shotgun (WGS) entry which is preliminary data.</text>
</comment>
<accession>A0ABD6CGW9</accession>
<dbReference type="Proteomes" id="UP001597119">
    <property type="component" value="Unassembled WGS sequence"/>
</dbReference>
<name>A0ABD6CGW9_9EURY</name>
<dbReference type="EMBL" id="JBHUDJ010000015">
    <property type="protein sequence ID" value="MFD1589483.1"/>
    <property type="molecule type" value="Genomic_DNA"/>
</dbReference>
<sequence length="94" mass="10488">MESYEQAYLEMIVENMAASMANCMRDGVVDFEMVAGPDHLTDRGRLWVCGYMTSRLSMIRAGTHGNPNLSTADLTRLKDLVEQHESAIAAELYS</sequence>
<evidence type="ECO:0000313" key="1">
    <source>
        <dbReference type="EMBL" id="MFD1589483.1"/>
    </source>
</evidence>
<dbReference type="AlphaFoldDB" id="A0ABD6CGW9"/>
<protein>
    <submittedName>
        <fullName evidence="1">Uncharacterized protein</fullName>
    </submittedName>
</protein>
<reference evidence="1 2" key="1">
    <citation type="journal article" date="2019" name="Int. J. Syst. Evol. Microbiol.">
        <title>The Global Catalogue of Microorganisms (GCM) 10K type strain sequencing project: providing services to taxonomists for standard genome sequencing and annotation.</title>
        <authorList>
            <consortium name="The Broad Institute Genomics Platform"/>
            <consortium name="The Broad Institute Genome Sequencing Center for Infectious Disease"/>
            <person name="Wu L."/>
            <person name="Ma J."/>
        </authorList>
    </citation>
    <scope>NUCLEOTIDE SEQUENCE [LARGE SCALE GENOMIC DNA]</scope>
    <source>
        <strain evidence="1 2">CGMCC 1.12125</strain>
    </source>
</reference>